<evidence type="ECO:0000313" key="3">
    <source>
        <dbReference type="Proteomes" id="UP000092634"/>
    </source>
</evidence>
<dbReference type="Gene3D" id="3.60.40.10">
    <property type="entry name" value="PPM-type phosphatase domain"/>
    <property type="match status" value="1"/>
</dbReference>
<dbReference type="SUPFAM" id="SSF81606">
    <property type="entry name" value="PP2C-like"/>
    <property type="match status" value="1"/>
</dbReference>
<reference evidence="2 3" key="1">
    <citation type="submission" date="2016-10" db="EMBL/GenBank/DDBJ databases">
        <title>Updated version of Genome Assembly of Janthinobacterium lividum ERGS5:01.</title>
        <authorList>
            <person name="Kumar R."/>
            <person name="Acharya V."/>
            <person name="Singh D."/>
        </authorList>
    </citation>
    <scope>NUCLEOTIDE SEQUENCE [LARGE SCALE GENOMIC DNA]</scope>
    <source>
        <strain evidence="2 3">ERGS5:01</strain>
    </source>
</reference>
<dbReference type="InterPro" id="IPR036457">
    <property type="entry name" value="PPM-type-like_dom_sf"/>
</dbReference>
<dbReference type="InterPro" id="IPR001932">
    <property type="entry name" value="PPM-type_phosphatase-like_dom"/>
</dbReference>
<dbReference type="Proteomes" id="UP000092634">
    <property type="component" value="Unassembled WGS sequence"/>
</dbReference>
<name>A0A1E8PLP5_9BURK</name>
<protein>
    <submittedName>
        <fullName evidence="2">Protein phosphatase</fullName>
    </submittedName>
</protein>
<dbReference type="AlphaFoldDB" id="A0A1E8PLP5"/>
<dbReference type="EMBL" id="MAQB02000006">
    <property type="protein sequence ID" value="OFJ47241.1"/>
    <property type="molecule type" value="Genomic_DNA"/>
</dbReference>
<evidence type="ECO:0000313" key="2">
    <source>
        <dbReference type="EMBL" id="OFJ47241.1"/>
    </source>
</evidence>
<dbReference type="SMART" id="SM00331">
    <property type="entry name" value="PP2C_SIG"/>
    <property type="match status" value="1"/>
</dbReference>
<comment type="caution">
    <text evidence="2">The sequence shown here is derived from an EMBL/GenBank/DDBJ whole genome shotgun (WGS) entry which is preliminary data.</text>
</comment>
<accession>A0A1E8PLP5</accession>
<gene>
    <name evidence="2" type="ORF">BA896_015540</name>
</gene>
<proteinExistence type="predicted"/>
<sequence>MHLIQDALDFGPWLDAAAGSSVGAGPAPRRENQDNFLLIDASGHAVCLSQQAPLHCQVPGWPRGHVRAAVLDGMGGHGQGREAAEAAVQGLLGVPACGDTASLAARLDQLHTRLQDNFSRAAPAQARPPGTTLTLLEIPPGEAPLLYHVGDSRLYELVDGLANILTVDHVPATAYAMRGALDEARWRAAVHGEHHPQISQAFILGNAISDSWQLAKPLRGLDASTLPSFLAHLGDRRVLRVRPGAHYVLASDGFWACDDPLALIARWPALCAGKTAAQAVSALFDDFLSQPPKGLHSDNITLLALRFGAAFSGPGG</sequence>
<organism evidence="2 3">
    <name type="scientific">Janthinobacterium lividum</name>
    <dbReference type="NCBI Taxonomy" id="29581"/>
    <lineage>
        <taxon>Bacteria</taxon>
        <taxon>Pseudomonadati</taxon>
        <taxon>Pseudomonadota</taxon>
        <taxon>Betaproteobacteria</taxon>
        <taxon>Burkholderiales</taxon>
        <taxon>Oxalobacteraceae</taxon>
        <taxon>Janthinobacterium</taxon>
    </lineage>
</organism>
<evidence type="ECO:0000259" key="1">
    <source>
        <dbReference type="SMART" id="SM00331"/>
    </source>
</evidence>
<feature type="domain" description="PPM-type phosphatase" evidence="1">
    <location>
        <begin position="53"/>
        <end position="307"/>
    </location>
</feature>